<dbReference type="SUPFAM" id="SSF55347">
    <property type="entry name" value="Glyceraldehyde-3-phosphate dehydrogenase-like, C-terminal domain"/>
    <property type="match status" value="1"/>
</dbReference>
<reference evidence="4" key="1">
    <citation type="submission" date="2018-06" db="EMBL/GenBank/DDBJ databases">
        <authorList>
            <person name="Zhirakovskaya E."/>
        </authorList>
    </citation>
    <scope>NUCLEOTIDE SEQUENCE</scope>
</reference>
<dbReference type="InterPro" id="IPR051168">
    <property type="entry name" value="AASS"/>
</dbReference>
<gene>
    <name evidence="4" type="ORF">MNBD_IGNAVI01-28</name>
</gene>
<dbReference type="Gene3D" id="3.40.50.720">
    <property type="entry name" value="NAD(P)-binding Rossmann-like Domain"/>
    <property type="match status" value="2"/>
</dbReference>
<dbReference type="Pfam" id="PF03435">
    <property type="entry name" value="Sacchrp_dh_NADP"/>
    <property type="match status" value="1"/>
</dbReference>
<dbReference type="EMBL" id="UOGD01000199">
    <property type="protein sequence ID" value="VAX21595.1"/>
    <property type="molecule type" value="Genomic_DNA"/>
</dbReference>
<dbReference type="SUPFAM" id="SSF51735">
    <property type="entry name" value="NAD(P)-binding Rossmann-fold domains"/>
    <property type="match status" value="1"/>
</dbReference>
<protein>
    <recommendedName>
        <fullName evidence="5">Saccharopine dehydrogenase</fullName>
    </recommendedName>
</protein>
<organism evidence="4">
    <name type="scientific">hydrothermal vent metagenome</name>
    <dbReference type="NCBI Taxonomy" id="652676"/>
    <lineage>
        <taxon>unclassified sequences</taxon>
        <taxon>metagenomes</taxon>
        <taxon>ecological metagenomes</taxon>
    </lineage>
</organism>
<evidence type="ECO:0000259" key="2">
    <source>
        <dbReference type="Pfam" id="PF03435"/>
    </source>
</evidence>
<name>A0A3B1CRG6_9ZZZZ</name>
<dbReference type="PANTHER" id="PTHR11133">
    <property type="entry name" value="SACCHAROPINE DEHYDROGENASE"/>
    <property type="match status" value="1"/>
</dbReference>
<dbReference type="GO" id="GO:0016491">
    <property type="term" value="F:oxidoreductase activity"/>
    <property type="evidence" value="ECO:0007669"/>
    <property type="project" value="UniProtKB-KW"/>
</dbReference>
<sequence>MKVIILGAGLIGAPMAIDLAKDNEFDIGVADIDRASLDKLKSYNIKLIESDLSVPKTVHKVVSDYDYVINAVPGSLGFRTLRSIIEAGKNVVDIAFYENDPFELDELAKEKNVTAIVDCGVSPGLHNILIGHVAQKLDSIEDITIYVGGLPQVKEPPFEYKAVFSPSDVIEEYIRPARIKENGKIVTKPSLSDLEIINFPGVGELEAFNSDGLRTLLHTIDVPNMKEKTLRFPGHVEKISLLKDIGLFDKEDIYINGTKIKPIDLAIRLLRDEWKLNEGDKDFTLLQVVITGKRESKKYKYTYNLLDHYDDSTQTISMARTTGYTATSALRLLASGLYKEIGISPPEFIGRNSECTEFILNELKKRNVVVKENIEEM</sequence>
<evidence type="ECO:0008006" key="5">
    <source>
        <dbReference type="Google" id="ProtNLM"/>
    </source>
</evidence>
<keyword evidence="1" id="KW-0560">Oxidoreductase</keyword>
<dbReference type="InterPro" id="IPR036291">
    <property type="entry name" value="NAD(P)-bd_dom_sf"/>
</dbReference>
<dbReference type="AlphaFoldDB" id="A0A3B1CRG6"/>
<dbReference type="PANTHER" id="PTHR11133:SF22">
    <property type="entry name" value="ALPHA-AMINOADIPIC SEMIALDEHYDE SYNTHASE, MITOCHONDRIAL"/>
    <property type="match status" value="1"/>
</dbReference>
<proteinExistence type="predicted"/>
<accession>A0A3B1CRG6</accession>
<evidence type="ECO:0000256" key="1">
    <source>
        <dbReference type="ARBA" id="ARBA00023002"/>
    </source>
</evidence>
<evidence type="ECO:0000259" key="3">
    <source>
        <dbReference type="Pfam" id="PF16653"/>
    </source>
</evidence>
<feature type="domain" description="Saccharopine dehydrogenase-like C-terminal" evidence="3">
    <location>
        <begin position="120"/>
        <end position="366"/>
    </location>
</feature>
<dbReference type="Gene3D" id="3.30.360.10">
    <property type="entry name" value="Dihydrodipicolinate Reductase, domain 2"/>
    <property type="match status" value="1"/>
</dbReference>
<dbReference type="InterPro" id="IPR005097">
    <property type="entry name" value="Sacchrp_dh_NADP-bd"/>
</dbReference>
<dbReference type="InterPro" id="IPR032095">
    <property type="entry name" value="Sacchrp_dh-like_C"/>
</dbReference>
<dbReference type="Pfam" id="PF16653">
    <property type="entry name" value="Sacchrp_dh_C"/>
    <property type="match status" value="1"/>
</dbReference>
<feature type="domain" description="Saccharopine dehydrogenase NADP binding" evidence="2">
    <location>
        <begin position="3"/>
        <end position="116"/>
    </location>
</feature>
<evidence type="ECO:0000313" key="4">
    <source>
        <dbReference type="EMBL" id="VAX21595.1"/>
    </source>
</evidence>